<dbReference type="SUPFAM" id="SSF56091">
    <property type="entry name" value="DNA ligase/mRNA capping enzyme, catalytic domain"/>
    <property type="match status" value="1"/>
</dbReference>
<comment type="subcellular location">
    <subcellularLocation>
        <location evidence="1">Virion</location>
    </subcellularLocation>
</comment>
<evidence type="ECO:0000256" key="1">
    <source>
        <dbReference type="ARBA" id="ARBA00004328"/>
    </source>
</evidence>
<sequence>MNNQQKFPTLRGTDKKGKTKEWDISVENMGEYSLIITSYGYLGGKRVESKAQVNTGKNIGKRNETTHYQQALHDAESKWKRKRDTDGYITDTVSFNTNPTDDGTNATTNNTTNATTNNTTNATTNNTTNATSNNTTNANTNNTIVLPMLAQEFKKQAKKIVYPCYVQPKLDGYRMVFDIKTKKCTSRTGKEYTILYGTQLYQDLLSLSINMEHQNSSDHYQSICLDGELYVHDAEFAFEHYGILRKQKELTTSEKEHLGKIQYHVYDIYNSNTPLQTFEQRLFNLHTISKHFSNRIKTVRTIKCDRQQDVEQQHQLFVGDSYEGSMIRNAVGIYKPKFRSADLLKHKDFDDSEFTIVDFTREIDTTGGNQDLVVWVCQTEQGARFKVPSKGTREERQELYKKADQFIGKKLWVQYFGLTADNIPRFPKTKASGISSIRTEML</sequence>
<accession>A0A6C0H751</accession>
<dbReference type="Pfam" id="PF01068">
    <property type="entry name" value="DNA_ligase_A_M"/>
    <property type="match status" value="1"/>
</dbReference>
<dbReference type="InterPro" id="IPR050326">
    <property type="entry name" value="NAD_dep_DNA_ligaseB"/>
</dbReference>
<dbReference type="PANTHER" id="PTHR47810:SF5">
    <property type="entry name" value="LIGASE, PUTATIVE-RELATED"/>
    <property type="match status" value="1"/>
</dbReference>
<evidence type="ECO:0000313" key="11">
    <source>
        <dbReference type="EMBL" id="QHT76227.1"/>
    </source>
</evidence>
<dbReference type="GO" id="GO:0006310">
    <property type="term" value="P:DNA recombination"/>
    <property type="evidence" value="ECO:0007669"/>
    <property type="project" value="InterPro"/>
</dbReference>
<keyword evidence="5" id="KW-0946">Virion</keyword>
<evidence type="ECO:0000256" key="8">
    <source>
        <dbReference type="ARBA" id="ARBA00046002"/>
    </source>
</evidence>
<comment type="function">
    <text evidence="8">Very low-fidelity DNA ligase that seals nicks in double-stranded DNA during DNA repair. Together with the viral repair DNA polymerase X, fills the single nucleotide gaps generated by the AP endonuclease. It is not essential for viral replication and recombination. Displays a very low adenylation activity towards DNA with 3'-dideoxy- or 3'-amino-terminated nicks compared to regular nick DNA.</text>
</comment>
<protein>
    <recommendedName>
        <fullName evidence="7">Polydeoxyribonucleotide synthase [ATP]</fullName>
    </recommendedName>
</protein>
<dbReference type="AlphaFoldDB" id="A0A6C0H751"/>
<evidence type="ECO:0000256" key="4">
    <source>
        <dbReference type="ARBA" id="ARBA00022763"/>
    </source>
</evidence>
<dbReference type="PROSITE" id="PS50160">
    <property type="entry name" value="DNA_LIGASE_A3"/>
    <property type="match status" value="1"/>
</dbReference>
<dbReference type="Pfam" id="PF14743">
    <property type="entry name" value="DNA_ligase_OB_2"/>
    <property type="match status" value="1"/>
</dbReference>
<evidence type="ECO:0000259" key="10">
    <source>
        <dbReference type="PROSITE" id="PS50160"/>
    </source>
</evidence>
<keyword evidence="3" id="KW-0235">DNA replication</keyword>
<feature type="region of interest" description="Disordered" evidence="9">
    <location>
        <begin position="99"/>
        <end position="138"/>
    </location>
</feature>
<evidence type="ECO:0000256" key="2">
    <source>
        <dbReference type="ARBA" id="ARBA00022598"/>
    </source>
</evidence>
<dbReference type="GO" id="GO:0044423">
    <property type="term" value="C:virion component"/>
    <property type="evidence" value="ECO:0007669"/>
    <property type="project" value="UniProtKB-KW"/>
</dbReference>
<keyword evidence="2" id="KW-0436">Ligase</keyword>
<keyword evidence="4" id="KW-0227">DNA damage</keyword>
<dbReference type="PANTHER" id="PTHR47810">
    <property type="entry name" value="DNA LIGASE"/>
    <property type="match status" value="1"/>
</dbReference>
<dbReference type="GO" id="GO:0005524">
    <property type="term" value="F:ATP binding"/>
    <property type="evidence" value="ECO:0007669"/>
    <property type="project" value="InterPro"/>
</dbReference>
<evidence type="ECO:0000256" key="3">
    <source>
        <dbReference type="ARBA" id="ARBA00022705"/>
    </source>
</evidence>
<dbReference type="InterPro" id="IPR012340">
    <property type="entry name" value="NA-bd_OB-fold"/>
</dbReference>
<feature type="compositionally biased region" description="Low complexity" evidence="9">
    <location>
        <begin position="104"/>
        <end position="138"/>
    </location>
</feature>
<dbReference type="InterPro" id="IPR029319">
    <property type="entry name" value="DNA_ligase_OB"/>
</dbReference>
<dbReference type="InterPro" id="IPR012310">
    <property type="entry name" value="DNA_ligase_ATP-dep_cent"/>
</dbReference>
<dbReference type="Gene3D" id="3.30.1490.70">
    <property type="match status" value="1"/>
</dbReference>
<evidence type="ECO:0000256" key="7">
    <source>
        <dbReference type="ARBA" id="ARBA00032896"/>
    </source>
</evidence>
<reference evidence="11" key="1">
    <citation type="journal article" date="2020" name="Nature">
        <title>Giant virus diversity and host interactions through global metagenomics.</title>
        <authorList>
            <person name="Schulz F."/>
            <person name="Roux S."/>
            <person name="Paez-Espino D."/>
            <person name="Jungbluth S."/>
            <person name="Walsh D.A."/>
            <person name="Denef V.J."/>
            <person name="McMahon K.D."/>
            <person name="Konstantinidis K.T."/>
            <person name="Eloe-Fadrosh E.A."/>
            <person name="Kyrpides N.C."/>
            <person name="Woyke T."/>
        </authorList>
    </citation>
    <scope>NUCLEOTIDE SEQUENCE</scope>
    <source>
        <strain evidence="11">GVMAG-M-3300023179-73</strain>
    </source>
</reference>
<dbReference type="EMBL" id="MN739891">
    <property type="protein sequence ID" value="QHT76227.1"/>
    <property type="molecule type" value="Genomic_DNA"/>
</dbReference>
<name>A0A6C0H751_9ZZZZ</name>
<organism evidence="11">
    <name type="scientific">viral metagenome</name>
    <dbReference type="NCBI Taxonomy" id="1070528"/>
    <lineage>
        <taxon>unclassified sequences</taxon>
        <taxon>metagenomes</taxon>
        <taxon>organismal metagenomes</taxon>
    </lineage>
</organism>
<dbReference type="GO" id="GO:0006281">
    <property type="term" value="P:DNA repair"/>
    <property type="evidence" value="ECO:0007669"/>
    <property type="project" value="UniProtKB-KW"/>
</dbReference>
<dbReference type="Gene3D" id="3.30.470.30">
    <property type="entry name" value="DNA ligase/mRNA capping enzyme"/>
    <property type="match status" value="1"/>
</dbReference>
<proteinExistence type="predicted"/>
<evidence type="ECO:0000256" key="6">
    <source>
        <dbReference type="ARBA" id="ARBA00023204"/>
    </source>
</evidence>
<dbReference type="SUPFAM" id="SSF50249">
    <property type="entry name" value="Nucleic acid-binding proteins"/>
    <property type="match status" value="1"/>
</dbReference>
<dbReference type="GO" id="GO:0006260">
    <property type="term" value="P:DNA replication"/>
    <property type="evidence" value="ECO:0007669"/>
    <property type="project" value="UniProtKB-KW"/>
</dbReference>
<dbReference type="Gene3D" id="2.40.50.140">
    <property type="entry name" value="Nucleic acid-binding proteins"/>
    <property type="match status" value="1"/>
</dbReference>
<evidence type="ECO:0000256" key="5">
    <source>
        <dbReference type="ARBA" id="ARBA00022844"/>
    </source>
</evidence>
<keyword evidence="6" id="KW-0234">DNA repair</keyword>
<evidence type="ECO:0000256" key="9">
    <source>
        <dbReference type="SAM" id="MobiDB-lite"/>
    </source>
</evidence>
<feature type="domain" description="ATP-dependent DNA ligase family profile" evidence="10">
    <location>
        <begin position="254"/>
        <end position="393"/>
    </location>
</feature>
<dbReference type="GO" id="GO:0003910">
    <property type="term" value="F:DNA ligase (ATP) activity"/>
    <property type="evidence" value="ECO:0007669"/>
    <property type="project" value="InterPro"/>
</dbReference>